<dbReference type="STRING" id="758820.SAMN00777080_3519"/>
<feature type="chain" id="PRO_5013297783" evidence="2">
    <location>
        <begin position="37"/>
        <end position="299"/>
    </location>
</feature>
<dbReference type="SUPFAM" id="SSF51658">
    <property type="entry name" value="Xylose isomerase-like"/>
    <property type="match status" value="1"/>
</dbReference>
<keyword evidence="5" id="KW-1185">Reference proteome</keyword>
<dbReference type="InterPro" id="IPR036237">
    <property type="entry name" value="Xyl_isomerase-like_sf"/>
</dbReference>
<protein>
    <submittedName>
        <fullName evidence="4">Hydroxypyruvate isomerase</fullName>
    </submittedName>
</protein>
<dbReference type="InterPro" id="IPR050417">
    <property type="entry name" value="Sugar_Epim/Isomerase"/>
</dbReference>
<dbReference type="GO" id="GO:0016853">
    <property type="term" value="F:isomerase activity"/>
    <property type="evidence" value="ECO:0007669"/>
    <property type="project" value="UniProtKB-KW"/>
</dbReference>
<feature type="domain" description="Xylose isomerase-like TIM barrel" evidence="3">
    <location>
        <begin position="89"/>
        <end position="280"/>
    </location>
</feature>
<dbReference type="RefSeq" id="WP_084121658.1">
    <property type="nucleotide sequence ID" value="NZ_LT838813.1"/>
</dbReference>
<proteinExistence type="predicted"/>
<organism evidence="4 5">
    <name type="scientific">Aquiflexum balticum DSM 16537</name>
    <dbReference type="NCBI Taxonomy" id="758820"/>
    <lineage>
        <taxon>Bacteria</taxon>
        <taxon>Pseudomonadati</taxon>
        <taxon>Bacteroidota</taxon>
        <taxon>Cytophagia</taxon>
        <taxon>Cytophagales</taxon>
        <taxon>Cyclobacteriaceae</taxon>
        <taxon>Aquiflexum</taxon>
    </lineage>
</organism>
<dbReference type="Proteomes" id="UP000192333">
    <property type="component" value="Chromosome I"/>
</dbReference>
<dbReference type="PANTHER" id="PTHR43489:SF3">
    <property type="entry name" value="XYLOSE ISOMERASE DOMAIN PROTEIN TIM BARREL"/>
    <property type="match status" value="1"/>
</dbReference>
<evidence type="ECO:0000313" key="4">
    <source>
        <dbReference type="EMBL" id="SMD44883.1"/>
    </source>
</evidence>
<gene>
    <name evidence="4" type="ORF">SAMN00777080_3519</name>
</gene>
<dbReference type="Gene3D" id="3.20.20.150">
    <property type="entry name" value="Divalent-metal-dependent TIM barrel enzymes"/>
    <property type="match status" value="1"/>
</dbReference>
<reference evidence="5" key="1">
    <citation type="submission" date="2017-04" db="EMBL/GenBank/DDBJ databases">
        <authorList>
            <person name="Varghese N."/>
            <person name="Submissions S."/>
        </authorList>
    </citation>
    <scope>NUCLEOTIDE SEQUENCE [LARGE SCALE GENOMIC DNA]</scope>
    <source>
        <strain evidence="5">DSM 16537</strain>
    </source>
</reference>
<evidence type="ECO:0000256" key="1">
    <source>
        <dbReference type="ARBA" id="ARBA00023235"/>
    </source>
</evidence>
<keyword evidence="2" id="KW-0732">Signal</keyword>
<feature type="signal peptide" evidence="2">
    <location>
        <begin position="1"/>
        <end position="36"/>
    </location>
</feature>
<dbReference type="InterPro" id="IPR013022">
    <property type="entry name" value="Xyl_isomerase-like_TIM-brl"/>
</dbReference>
<dbReference type="PANTHER" id="PTHR43489">
    <property type="entry name" value="ISOMERASE"/>
    <property type="match status" value="1"/>
</dbReference>
<sequence>MTTQNFKFSRRKSLKAIACSATLSALGLTISNRLQAMEDTLEKSLKGRIKHSVCRWCYHDIPLEELCKASVEIGIKSIELVGPEEWPILKKYGLTSAMPWGAGMGIEKGFNNPDYHDELVKSYEDLIPKVAQAGFKQIICFSGNRNGLDDRKGLENCAVGLKRIIPVAEKHGIILCMELLNSKVTGHKDYQADHTSWGVDLCKAVGSENIKLLYDIYHMQIMEGDVISTIKKYHSYISHYHTGGVPGRNEIDETQELYYPAIIRAILETGYSGFLGQEFVPKRSDKLASLKQGVEICDV</sequence>
<keyword evidence="4" id="KW-0670">Pyruvate</keyword>
<dbReference type="EMBL" id="LT838813">
    <property type="protein sequence ID" value="SMD44883.1"/>
    <property type="molecule type" value="Genomic_DNA"/>
</dbReference>
<evidence type="ECO:0000259" key="3">
    <source>
        <dbReference type="Pfam" id="PF01261"/>
    </source>
</evidence>
<name>A0A1W2H7J5_9BACT</name>
<dbReference type="OrthoDB" id="9786584at2"/>
<evidence type="ECO:0000313" key="5">
    <source>
        <dbReference type="Proteomes" id="UP000192333"/>
    </source>
</evidence>
<dbReference type="Pfam" id="PF01261">
    <property type="entry name" value="AP_endonuc_2"/>
    <property type="match status" value="1"/>
</dbReference>
<keyword evidence="1 4" id="KW-0413">Isomerase</keyword>
<dbReference type="AlphaFoldDB" id="A0A1W2H7J5"/>
<evidence type="ECO:0000256" key="2">
    <source>
        <dbReference type="SAM" id="SignalP"/>
    </source>
</evidence>
<accession>A0A1W2H7J5</accession>